<feature type="region of interest" description="Disordered" evidence="1">
    <location>
        <begin position="135"/>
        <end position="197"/>
    </location>
</feature>
<feature type="compositionally biased region" description="Basic and acidic residues" evidence="1">
    <location>
        <begin position="71"/>
        <end position="80"/>
    </location>
</feature>
<dbReference type="AlphaFoldDB" id="A0A7S0SIP3"/>
<sequence>MLRRAASAVAPQLLRKPNSLRLPGSSTTAAVCSGGEVAAWCAVRPVTTSAAALEKPGAGAGGSQDDGSAAARREEAEREAAAQLQRWSSPLFSHVEVDVDDGRAIPRWANVLFVATVVGVFGYCAKFAYNSESRKSQAKERAREARETTARAAIDSGALRDHRRRNFAAPTEDADPFDGMSPEEIESLAENKGGSRN</sequence>
<name>A0A7S0SIP3_9CHLO</name>
<feature type="compositionally biased region" description="Acidic residues" evidence="1">
    <location>
        <begin position="172"/>
        <end position="187"/>
    </location>
</feature>
<evidence type="ECO:0000313" key="2">
    <source>
        <dbReference type="EMBL" id="CAD8707143.1"/>
    </source>
</evidence>
<feature type="compositionally biased region" description="Basic and acidic residues" evidence="1">
    <location>
        <begin position="135"/>
        <end position="149"/>
    </location>
</feature>
<dbReference type="EMBL" id="HBFC01016619">
    <property type="protein sequence ID" value="CAD8707143.1"/>
    <property type="molecule type" value="Transcribed_RNA"/>
</dbReference>
<feature type="region of interest" description="Disordered" evidence="1">
    <location>
        <begin position="54"/>
        <end position="80"/>
    </location>
</feature>
<gene>
    <name evidence="2" type="ORF">MANT1106_LOCUS9826</name>
</gene>
<accession>A0A7S0SIP3</accession>
<organism evidence="2">
    <name type="scientific">Mantoniella antarctica</name>
    <dbReference type="NCBI Taxonomy" id="81844"/>
    <lineage>
        <taxon>Eukaryota</taxon>
        <taxon>Viridiplantae</taxon>
        <taxon>Chlorophyta</taxon>
        <taxon>Mamiellophyceae</taxon>
        <taxon>Mamiellales</taxon>
        <taxon>Mamiellaceae</taxon>
        <taxon>Mantoniella</taxon>
    </lineage>
</organism>
<evidence type="ECO:0000256" key="1">
    <source>
        <dbReference type="SAM" id="MobiDB-lite"/>
    </source>
</evidence>
<proteinExistence type="predicted"/>
<protein>
    <submittedName>
        <fullName evidence="2">Uncharacterized protein</fullName>
    </submittedName>
</protein>
<reference evidence="2" key="1">
    <citation type="submission" date="2021-01" db="EMBL/GenBank/DDBJ databases">
        <authorList>
            <person name="Corre E."/>
            <person name="Pelletier E."/>
            <person name="Niang G."/>
            <person name="Scheremetjew M."/>
            <person name="Finn R."/>
            <person name="Kale V."/>
            <person name="Holt S."/>
            <person name="Cochrane G."/>
            <person name="Meng A."/>
            <person name="Brown T."/>
            <person name="Cohen L."/>
        </authorList>
    </citation>
    <scope>NUCLEOTIDE SEQUENCE</scope>
    <source>
        <strain evidence="2">SL-175</strain>
    </source>
</reference>